<proteinExistence type="predicted"/>
<protein>
    <submittedName>
        <fullName evidence="2">Uncharacterized protein DUF4397</fullName>
    </submittedName>
</protein>
<evidence type="ECO:0000313" key="2">
    <source>
        <dbReference type="EMBL" id="TCT12127.1"/>
    </source>
</evidence>
<keyword evidence="3" id="KW-1185">Reference proteome</keyword>
<comment type="caution">
    <text evidence="2">The sequence shown here is derived from an EMBL/GenBank/DDBJ whole genome shotgun (WGS) entry which is preliminary data.</text>
</comment>
<dbReference type="InterPro" id="IPR025510">
    <property type="entry name" value="DUF4397"/>
</dbReference>
<dbReference type="OrthoDB" id="9783299at2"/>
<accession>A0A4R3MI61</accession>
<sequence>MWINSLDCLSPPYYVKACVRTKRTLGPYPPTDLIIKPESRDRSYIRVANFSPETPEIDVYIGNRLLAKDLQFGELTIYITVIPGKYKLTLTPPGDRDNPYFSSEITIEERSVISTIAVNLLDPDARLKVIDDDVYVLPNKIFIKFVNTVYDSPPLDFILNLNKLFSNVTYPMVTDFKLIDMAYLYNLIIQRADTNEVIFNIPNIVLEPGKVYTFYGIGLMEGDPPFEVVASLDGSSYFLN</sequence>
<name>A0A4R3MI61_9FIRM</name>
<dbReference type="Proteomes" id="UP000294902">
    <property type="component" value="Unassembled WGS sequence"/>
</dbReference>
<feature type="domain" description="DUF4397" evidence="1">
    <location>
        <begin position="43"/>
        <end position="147"/>
    </location>
</feature>
<evidence type="ECO:0000313" key="3">
    <source>
        <dbReference type="Proteomes" id="UP000294902"/>
    </source>
</evidence>
<reference evidence="2 3" key="1">
    <citation type="submission" date="2019-03" db="EMBL/GenBank/DDBJ databases">
        <title>Genomic Encyclopedia of Type Strains, Phase IV (KMG-IV): sequencing the most valuable type-strain genomes for metagenomic binning, comparative biology and taxonomic classification.</title>
        <authorList>
            <person name="Goeker M."/>
        </authorList>
    </citation>
    <scope>NUCLEOTIDE SEQUENCE [LARGE SCALE GENOMIC DNA]</scope>
    <source>
        <strain evidence="2 3">DSM 24629</strain>
    </source>
</reference>
<dbReference type="EMBL" id="SMAL01000014">
    <property type="protein sequence ID" value="TCT12127.1"/>
    <property type="molecule type" value="Genomic_DNA"/>
</dbReference>
<dbReference type="RefSeq" id="WP_132254036.1">
    <property type="nucleotide sequence ID" value="NZ_SMAL01000014.1"/>
</dbReference>
<dbReference type="Pfam" id="PF14344">
    <property type="entry name" value="DUF4397"/>
    <property type="match status" value="1"/>
</dbReference>
<dbReference type="AlphaFoldDB" id="A0A4R3MI61"/>
<gene>
    <name evidence="2" type="ORF">EDC18_11426</name>
</gene>
<evidence type="ECO:0000259" key="1">
    <source>
        <dbReference type="Pfam" id="PF14344"/>
    </source>
</evidence>
<organism evidence="2 3">
    <name type="scientific">Natranaerovirga pectinivora</name>
    <dbReference type="NCBI Taxonomy" id="682400"/>
    <lineage>
        <taxon>Bacteria</taxon>
        <taxon>Bacillati</taxon>
        <taxon>Bacillota</taxon>
        <taxon>Clostridia</taxon>
        <taxon>Lachnospirales</taxon>
        <taxon>Natranaerovirgaceae</taxon>
        <taxon>Natranaerovirga</taxon>
    </lineage>
</organism>